<feature type="region of interest" description="Disordered" evidence="1">
    <location>
        <begin position="1"/>
        <end position="60"/>
    </location>
</feature>
<proteinExistence type="predicted"/>
<keyword evidence="3" id="KW-1185">Reference proteome</keyword>
<evidence type="ECO:0000313" key="2">
    <source>
        <dbReference type="EMBL" id="PKI31103.1"/>
    </source>
</evidence>
<dbReference type="AlphaFoldDB" id="A0A2I0HHK8"/>
<sequence length="91" mass="9995">MTRVPITAEGRERESFLPPFFPGEVDGGSSASNDLVEREERPKGLPRSERPPIPVSLNPIDLAGKEKGPKGLLVQFFPLILDPSRLGPPFF</sequence>
<accession>A0A2I0HHK8</accession>
<protein>
    <submittedName>
        <fullName evidence="2">Uncharacterized protein</fullName>
    </submittedName>
</protein>
<evidence type="ECO:0000256" key="1">
    <source>
        <dbReference type="SAM" id="MobiDB-lite"/>
    </source>
</evidence>
<comment type="caution">
    <text evidence="2">The sequence shown here is derived from an EMBL/GenBank/DDBJ whole genome shotgun (WGS) entry which is preliminary data.</text>
</comment>
<organism evidence="2 3">
    <name type="scientific">Punica granatum</name>
    <name type="common">Pomegranate</name>
    <dbReference type="NCBI Taxonomy" id="22663"/>
    <lineage>
        <taxon>Eukaryota</taxon>
        <taxon>Viridiplantae</taxon>
        <taxon>Streptophyta</taxon>
        <taxon>Embryophyta</taxon>
        <taxon>Tracheophyta</taxon>
        <taxon>Spermatophyta</taxon>
        <taxon>Magnoliopsida</taxon>
        <taxon>eudicotyledons</taxon>
        <taxon>Gunneridae</taxon>
        <taxon>Pentapetalae</taxon>
        <taxon>rosids</taxon>
        <taxon>malvids</taxon>
        <taxon>Myrtales</taxon>
        <taxon>Lythraceae</taxon>
        <taxon>Punica</taxon>
    </lineage>
</organism>
<gene>
    <name evidence="2" type="ORF">CRG98_048502</name>
</gene>
<evidence type="ECO:0000313" key="3">
    <source>
        <dbReference type="Proteomes" id="UP000233551"/>
    </source>
</evidence>
<dbReference type="Proteomes" id="UP000233551">
    <property type="component" value="Unassembled WGS sequence"/>
</dbReference>
<reference evidence="2 3" key="1">
    <citation type="submission" date="2017-11" db="EMBL/GenBank/DDBJ databases">
        <title>De-novo sequencing of pomegranate (Punica granatum L.) genome.</title>
        <authorList>
            <person name="Akparov Z."/>
            <person name="Amiraslanov A."/>
            <person name="Hajiyeva S."/>
            <person name="Abbasov M."/>
            <person name="Kaur K."/>
            <person name="Hamwieh A."/>
            <person name="Solovyev V."/>
            <person name="Salamov A."/>
            <person name="Braich B."/>
            <person name="Kosarev P."/>
            <person name="Mahmoud A."/>
            <person name="Hajiyev E."/>
            <person name="Babayeva S."/>
            <person name="Izzatullayeva V."/>
            <person name="Mammadov A."/>
            <person name="Mammadov A."/>
            <person name="Sharifova S."/>
            <person name="Ojaghi J."/>
            <person name="Eynullazada K."/>
            <person name="Bayramov B."/>
            <person name="Abdulazimova A."/>
            <person name="Shahmuradov I."/>
        </authorList>
    </citation>
    <scope>NUCLEOTIDE SEQUENCE [LARGE SCALE GENOMIC DNA]</scope>
    <source>
        <strain evidence="3">cv. AG2017</strain>
        <tissue evidence="2">Leaf</tissue>
    </source>
</reference>
<name>A0A2I0HHK8_PUNGR</name>
<dbReference type="EMBL" id="PGOL01009182">
    <property type="protein sequence ID" value="PKI31103.1"/>
    <property type="molecule type" value="Genomic_DNA"/>
</dbReference>
<feature type="compositionally biased region" description="Basic and acidic residues" evidence="1">
    <location>
        <begin position="35"/>
        <end position="50"/>
    </location>
</feature>